<dbReference type="Pfam" id="PF10321">
    <property type="entry name" value="7TM_GPCR_Srt"/>
    <property type="match status" value="1"/>
</dbReference>
<dbReference type="InParanoid" id="O16470"/>
<gene>
    <name evidence="2 4" type="primary">srt-15</name>
    <name evidence="4" type="ORF">C50H11.10</name>
    <name evidence="2" type="ORF">CELE_C50H11.10</name>
</gene>
<sequence>MAEYVAFVFNCISFDYEKTLSYFILNNFQLNQDWYVCPNNVSYHIGVEHKFWGATIFCMGVFILTLYTVCLLAIGSSPQMKTPAYKIMMFLGICDVISVLIDSIANGIFAFYGVTYCNYPTLIYVLGAFSLSTWMGCCASSLVLAVIRVSDLNSTNTFKKSFDGGKINYVLLVCFAYVFYGTFFTKPVIYNTGYMTWVFDPNIGKSSSNYVNYIHISNNSMVAILSISFYGYLASIYLRGNSTANASKKLSNMQIKILLQSFLFCFFHSVSALLYAYMQLFVGTSTLILIGHLTWICDSGSVCIVYLTLNRTIRQSVKRLICPGSQKVIQVSSLSNR</sequence>
<dbReference type="STRING" id="6239.C50H11.10.1"/>
<dbReference type="Gene3D" id="1.20.1070.10">
    <property type="entry name" value="Rhodopsin 7-helix transmembrane proteins"/>
    <property type="match status" value="1"/>
</dbReference>
<dbReference type="AGR" id="WB:WBGene00016856"/>
<dbReference type="SUPFAM" id="SSF81321">
    <property type="entry name" value="Family A G protein-coupled receptor-like"/>
    <property type="match status" value="1"/>
</dbReference>
<feature type="transmembrane region" description="Helical" evidence="1">
    <location>
        <begin position="51"/>
        <end position="75"/>
    </location>
</feature>
<feature type="transmembrane region" description="Helical" evidence="1">
    <location>
        <begin position="257"/>
        <end position="277"/>
    </location>
</feature>
<accession>O16470</accession>
<reference evidence="2 3" key="1">
    <citation type="journal article" date="1998" name="Science">
        <title>Genome sequence of the nematode C. elegans: a platform for investigating biology.</title>
        <authorList>
            <consortium name="The C. elegans sequencing consortium"/>
            <person name="Sulson J.E."/>
            <person name="Waterston R."/>
        </authorList>
    </citation>
    <scope>NUCLEOTIDE SEQUENCE [LARGE SCALE GENOMIC DNA]</scope>
    <source>
        <strain evidence="2 3">Bristol N2</strain>
    </source>
</reference>
<evidence type="ECO:0000313" key="2">
    <source>
        <dbReference type="EMBL" id="CCD67807.1"/>
    </source>
</evidence>
<dbReference type="EMBL" id="BX284605">
    <property type="protein sequence ID" value="CCD67807.1"/>
    <property type="molecule type" value="Genomic_DNA"/>
</dbReference>
<dbReference type="PANTHER" id="PTHR23021">
    <property type="entry name" value="SERPENTINE RECEPTOR, CLASS T"/>
    <property type="match status" value="1"/>
</dbReference>
<dbReference type="OrthoDB" id="5859255at2759"/>
<dbReference type="UCSC" id="C50H11.10">
    <property type="organism name" value="c. elegans"/>
</dbReference>
<feature type="transmembrane region" description="Helical" evidence="1">
    <location>
        <begin position="87"/>
        <end position="111"/>
    </location>
</feature>
<dbReference type="KEGG" id="cel:CELE_C50H11.10"/>
<keyword evidence="3" id="KW-1185">Reference proteome</keyword>
<dbReference type="AlphaFoldDB" id="O16470"/>
<dbReference type="WormBase" id="C50H11.10">
    <property type="protein sequence ID" value="CE37958"/>
    <property type="gene ID" value="WBGene00016856"/>
    <property type="gene designation" value="srt-15"/>
</dbReference>
<dbReference type="HOGENOM" id="CLU_053041_0_0_1"/>
<keyword evidence="1" id="KW-0812">Transmembrane</keyword>
<keyword evidence="1" id="KW-1133">Transmembrane helix</keyword>
<keyword evidence="2" id="KW-0675">Receptor</keyword>
<feature type="transmembrane region" description="Helical" evidence="1">
    <location>
        <begin position="123"/>
        <end position="147"/>
    </location>
</feature>
<dbReference type="CTD" id="183698"/>
<name>O16470_CAEEL</name>
<feature type="transmembrane region" description="Helical" evidence="1">
    <location>
        <begin position="167"/>
        <end position="190"/>
    </location>
</feature>
<evidence type="ECO:0000256" key="1">
    <source>
        <dbReference type="SAM" id="Phobius"/>
    </source>
</evidence>
<evidence type="ECO:0000313" key="4">
    <source>
        <dbReference type="WormBase" id="C50H11.10"/>
    </source>
</evidence>
<dbReference type="InterPro" id="IPR019425">
    <property type="entry name" value="7TM_GPCR_serpentine_rcpt_Srt"/>
</dbReference>
<proteinExistence type="predicted"/>
<keyword evidence="1" id="KW-0472">Membrane</keyword>
<dbReference type="PANTHER" id="PTHR23021:SF38">
    <property type="entry name" value="SERPENTINE RECEPTOR, CLASS T"/>
    <property type="match status" value="1"/>
</dbReference>
<dbReference type="OMA" id="LTWICDS"/>
<dbReference type="Proteomes" id="UP000001940">
    <property type="component" value="Chromosome V"/>
</dbReference>
<dbReference type="GeneID" id="183698"/>
<organism evidence="2 3">
    <name type="scientific">Caenorhabditis elegans</name>
    <dbReference type="NCBI Taxonomy" id="6239"/>
    <lineage>
        <taxon>Eukaryota</taxon>
        <taxon>Metazoa</taxon>
        <taxon>Ecdysozoa</taxon>
        <taxon>Nematoda</taxon>
        <taxon>Chromadorea</taxon>
        <taxon>Rhabditida</taxon>
        <taxon>Rhabditina</taxon>
        <taxon>Rhabditomorpha</taxon>
        <taxon>Rhabditoidea</taxon>
        <taxon>Rhabditidae</taxon>
        <taxon>Peloderinae</taxon>
        <taxon>Caenorhabditis</taxon>
    </lineage>
</organism>
<dbReference type="SMR" id="O16470"/>
<evidence type="ECO:0000313" key="3">
    <source>
        <dbReference type="Proteomes" id="UP000001940"/>
    </source>
</evidence>
<feature type="transmembrane region" description="Helical" evidence="1">
    <location>
        <begin position="289"/>
        <end position="309"/>
    </location>
</feature>
<dbReference type="PhylomeDB" id="O16470"/>
<protein>
    <submittedName>
        <fullName evidence="2">Serpentine Receptor, class T</fullName>
    </submittedName>
</protein>
<dbReference type="RefSeq" id="NP_503834.2">
    <property type="nucleotide sequence ID" value="NM_071433.2"/>
</dbReference>
<feature type="transmembrane region" description="Helical" evidence="1">
    <location>
        <begin position="210"/>
        <end position="236"/>
    </location>
</feature>
<dbReference type="PaxDb" id="6239-C50H11.10"/>
<dbReference type="PIR" id="A88986">
    <property type="entry name" value="A88986"/>
</dbReference>